<evidence type="ECO:0000256" key="1">
    <source>
        <dbReference type="SAM" id="MobiDB-lite"/>
    </source>
</evidence>
<dbReference type="InterPro" id="IPR013584">
    <property type="entry name" value="RAP"/>
</dbReference>
<gene>
    <name evidence="3" type="ORF">AK88_03423</name>
</gene>
<organism evidence="3 4">
    <name type="scientific">Plasmodium fragile</name>
    <dbReference type="NCBI Taxonomy" id="5857"/>
    <lineage>
        <taxon>Eukaryota</taxon>
        <taxon>Sar</taxon>
        <taxon>Alveolata</taxon>
        <taxon>Apicomplexa</taxon>
        <taxon>Aconoidasida</taxon>
        <taxon>Haemosporida</taxon>
        <taxon>Plasmodiidae</taxon>
        <taxon>Plasmodium</taxon>
        <taxon>Plasmodium (Plasmodium)</taxon>
    </lineage>
</organism>
<dbReference type="OMA" id="TMAWAYA"/>
<dbReference type="RefSeq" id="XP_012336463.1">
    <property type="nucleotide sequence ID" value="XM_012481040.1"/>
</dbReference>
<dbReference type="SMART" id="SM00952">
    <property type="entry name" value="RAP"/>
    <property type="match status" value="1"/>
</dbReference>
<keyword evidence="4" id="KW-1185">Reference proteome</keyword>
<feature type="region of interest" description="Disordered" evidence="1">
    <location>
        <begin position="212"/>
        <end position="237"/>
    </location>
</feature>
<feature type="compositionally biased region" description="Basic and acidic residues" evidence="1">
    <location>
        <begin position="224"/>
        <end position="235"/>
    </location>
</feature>
<proteinExistence type="predicted"/>
<reference evidence="3 4" key="1">
    <citation type="submission" date="2014-03" db="EMBL/GenBank/DDBJ databases">
        <title>The Genome Sequence of Plasmodium fragile nilgiri.</title>
        <authorList>
            <consortium name="The Broad Institute Genomics Platform"/>
            <consortium name="The Broad Institute Genome Sequencing Center for Infectious Disease"/>
            <person name="Neafsey D."/>
            <person name="Duraisingh M."/>
            <person name="Young S.K."/>
            <person name="Zeng Q."/>
            <person name="Gargeya S."/>
            <person name="Abouelleil A."/>
            <person name="Alvarado L."/>
            <person name="Chapman S.B."/>
            <person name="Gainer-Dewar J."/>
            <person name="Goldberg J."/>
            <person name="Griggs A."/>
            <person name="Gujja S."/>
            <person name="Hansen M."/>
            <person name="Howarth C."/>
            <person name="Imamovic A."/>
            <person name="Larimer J."/>
            <person name="Pearson M."/>
            <person name="Poon T.W."/>
            <person name="Priest M."/>
            <person name="Roberts A."/>
            <person name="Saif S."/>
            <person name="Shea T."/>
            <person name="Sykes S."/>
            <person name="Wortman J."/>
            <person name="Nusbaum C."/>
            <person name="Birren B."/>
        </authorList>
    </citation>
    <scope>NUCLEOTIDE SEQUENCE [LARGE SCALE GENOMIC DNA]</scope>
    <source>
        <strain evidence="4">nilgiri</strain>
    </source>
</reference>
<feature type="compositionally biased region" description="Polar residues" evidence="1">
    <location>
        <begin position="212"/>
        <end position="223"/>
    </location>
</feature>
<evidence type="ECO:0000259" key="2">
    <source>
        <dbReference type="PROSITE" id="PS51286"/>
    </source>
</evidence>
<sequence length="1616" mass="187511">MLRAGGLTSKVLIIGKRWLADKESAFFTTKEKKGTKNALYKCIAINKAILKNEHILEIVKIIKKNEKNANIINYVTFVHRLMQIICSRKDDPTYLKGITYIHDEIEDKINIIFQYFIKHKKSVKVNNYNKRLFSSFIWSLSKYASLYKGGDTRHLFASTVPHSDLGHACEGEVEWLKRVLVLNGQGEQASGVHSVYLSSGDDGDGIVRSVPLHTTTRQGGQNQHDGKNRPREEIRGNPTPCNKFSLLCYYADAYLPSLNPSRYVLVLWSLSKLNKHFKELHERYYERSASLLPLLKSKELIMLLYSYSYVNYSNLHFYVKVKDFIMSRNIHKQIVREKEYESVVNMLLSFSRQNIFPQDLHESTVDQILHSKDFLKSIKSKDLITLLFCLCKCPFLYTPVEKQFVQLKRREKNIWARKNIFLYELLKKEIMNKCARVGNPSRDTFQTEEINTQKEEPVYMITYSLENLILIIWSLSLKYIYSAKLFLCCFTKLSDYLKNENYLNSSYPMFTNFYLSLLSFLLEDGAIINLYFNRAELNALRVLHNNVSTFERHFGIFKKAINMNGRKNDVEISGMHKVIYNLVSNLFKGSENVTVLLEHKNVVNLSVDILLLQKGKTTRQKNAHHAVAPRGGFLCEAVLAYGCKGNEHVYHSNKEDAVKFVGCETGKSNTVICSPSPIPQKRTSLGAHQKRDYHSSTETDNLKGDTYIEDVPNVNAPFEKADVPRDEVKSSLLSFIERIKNANEKMDSKELKRIFKDVLAFFGNHFTHINEKDMFSFFYKFSALFPRLCELRDRGKMANGGGEDFLRIFSHFHEYTTNMFFQKVNTKKAHYLLDVCWVYFRYMKYFCTLLKEGNPDGFRDGESITGMTTKKRLSGEIKKIVNIFDHVVIDKMISEQMIAQMSSKNMAHLISIFLHINNSNMIEYLKKNNFHNVHFSVKDILLILSALAKCDFEWKIERSYFCNKFIEHIDTCGVRDLVEFTYLCAELKCSSELISTHIRDKVNSCGTFQQFSKQTHVERRSDCDGGVPYISSTQPGQTKFIETFEQDELALFVRNCYRMHCFDRHFFDTLCDAVVRKRNTLSEKSLCIVLPCFARVYCLYGVNAHFPSGRSGGREPLTRSDHADHAVQLAHTSDHLDTDMSFCRYDVPASLKKLAKYAEKKIISNSNPNMFNLAYFMEAFTLLKVENKKGYALCAKELEMKVGINIRMGATNGGEKKRQSWGDSDKEVKMLGKILWCMSYYHKTEFTLAGNITNFLLSKRIYQNVTPENFISIFLYYIKSRVYNTTLFHKMGQAVTMSITLRDYFIPEEGKRVGRFKLSVITELFGTMAWAYAFTYCYAHQMEDSTNCREKKGGGNKRQKSEIKNDQLFLKKIYSFLLNEIKILHKYKGVSFLLLARYLWGVAIVNLIDADVAHFINTYNWNAVNVREQNYMHLHMIVTFWLRLKYSHHGFHLCEDFLTLKDHIMSLLEKKKKKLKNGHHTDSDNISDFHQQVCQILDKFGVKYENEFMAQELLSIDLAIRDDTTGEKIAVEVDGPSHHLVLLDETATRAKKMYAPCGTTHFKNWLLREMGWTVINIEVHEWNKLRKEEKDAYVVGKLRNCSESLRNHFANWASPK</sequence>
<protein>
    <recommendedName>
        <fullName evidence="2">RAP domain-containing protein</fullName>
    </recommendedName>
</protein>
<dbReference type="Proteomes" id="UP000054561">
    <property type="component" value="Unassembled WGS sequence"/>
</dbReference>
<dbReference type="EMBL" id="KQ001683">
    <property type="protein sequence ID" value="KJP86914.1"/>
    <property type="molecule type" value="Genomic_DNA"/>
</dbReference>
<dbReference type="Gene3D" id="3.40.960.10">
    <property type="entry name" value="VSR Endonuclease"/>
    <property type="match status" value="1"/>
</dbReference>
<evidence type="ECO:0000313" key="3">
    <source>
        <dbReference type="EMBL" id="KJP86914.1"/>
    </source>
</evidence>
<dbReference type="PROSITE" id="PS51286">
    <property type="entry name" value="RAP"/>
    <property type="match status" value="1"/>
</dbReference>
<dbReference type="OrthoDB" id="2019031at2759"/>
<feature type="domain" description="RAP" evidence="2">
    <location>
        <begin position="1529"/>
        <end position="1596"/>
    </location>
</feature>
<dbReference type="GeneID" id="24268737"/>
<dbReference type="VEuPathDB" id="PlasmoDB:AK88_03423"/>
<accession>A0A0D9QIQ4</accession>
<dbReference type="Pfam" id="PF08373">
    <property type="entry name" value="RAP"/>
    <property type="match status" value="1"/>
</dbReference>
<evidence type="ECO:0000313" key="4">
    <source>
        <dbReference type="Proteomes" id="UP000054561"/>
    </source>
</evidence>
<name>A0A0D9QIQ4_PLAFR</name>